<proteinExistence type="predicted"/>
<name>A0AAD4UYN6_PRUDU</name>
<gene>
    <name evidence="1" type="ORF">L3X38_043502</name>
</gene>
<evidence type="ECO:0000313" key="1">
    <source>
        <dbReference type="EMBL" id="KAI5314326.1"/>
    </source>
</evidence>
<dbReference type="AlphaFoldDB" id="A0AAD4UYN6"/>
<keyword evidence="2" id="KW-1185">Reference proteome</keyword>
<evidence type="ECO:0008006" key="3">
    <source>
        <dbReference type="Google" id="ProtNLM"/>
    </source>
</evidence>
<evidence type="ECO:0000313" key="2">
    <source>
        <dbReference type="Proteomes" id="UP001054821"/>
    </source>
</evidence>
<sequence length="78" mass="8784">MRAPSLLYALATKLYALKLLSKEEECLAPEGVLVKEIQRLLEAMSSCVRIVFHTPNKVAHSIALSTEELCFWLDIKPL</sequence>
<reference evidence="1 2" key="1">
    <citation type="journal article" date="2022" name="G3 (Bethesda)">
        <title>Whole-genome sequence and methylome profiling of the almond [Prunus dulcis (Mill.) D.A. Webb] cultivar 'Nonpareil'.</title>
        <authorList>
            <person name="D'Amico-Willman K.M."/>
            <person name="Ouma W.Z."/>
            <person name="Meulia T."/>
            <person name="Sideli G.M."/>
            <person name="Gradziel T.M."/>
            <person name="Fresnedo-Ramirez J."/>
        </authorList>
    </citation>
    <scope>NUCLEOTIDE SEQUENCE [LARGE SCALE GENOMIC DNA]</scope>
    <source>
        <strain evidence="1">Clone GOH B32 T37-40</strain>
    </source>
</reference>
<organism evidence="1 2">
    <name type="scientific">Prunus dulcis</name>
    <name type="common">Almond</name>
    <name type="synonym">Amygdalus dulcis</name>
    <dbReference type="NCBI Taxonomy" id="3755"/>
    <lineage>
        <taxon>Eukaryota</taxon>
        <taxon>Viridiplantae</taxon>
        <taxon>Streptophyta</taxon>
        <taxon>Embryophyta</taxon>
        <taxon>Tracheophyta</taxon>
        <taxon>Spermatophyta</taxon>
        <taxon>Magnoliopsida</taxon>
        <taxon>eudicotyledons</taxon>
        <taxon>Gunneridae</taxon>
        <taxon>Pentapetalae</taxon>
        <taxon>rosids</taxon>
        <taxon>fabids</taxon>
        <taxon>Rosales</taxon>
        <taxon>Rosaceae</taxon>
        <taxon>Amygdaloideae</taxon>
        <taxon>Amygdaleae</taxon>
        <taxon>Prunus</taxon>
    </lineage>
</organism>
<protein>
    <recommendedName>
        <fullName evidence="3">RNase H type-1 domain-containing protein</fullName>
    </recommendedName>
</protein>
<dbReference type="Proteomes" id="UP001054821">
    <property type="component" value="Chromosome 8"/>
</dbReference>
<accession>A0AAD4UYN6</accession>
<dbReference type="EMBL" id="JAJFAZ020000008">
    <property type="protein sequence ID" value="KAI5314326.1"/>
    <property type="molecule type" value="Genomic_DNA"/>
</dbReference>
<comment type="caution">
    <text evidence="1">The sequence shown here is derived from an EMBL/GenBank/DDBJ whole genome shotgun (WGS) entry which is preliminary data.</text>
</comment>